<dbReference type="Pfam" id="PF00078">
    <property type="entry name" value="RVT_1"/>
    <property type="match status" value="1"/>
</dbReference>
<dbReference type="InterPro" id="IPR005162">
    <property type="entry name" value="Retrotrans_gag_dom"/>
</dbReference>
<name>Q53MN4_ORYSJ</name>
<dbReference type="PANTHER" id="PTHR37984">
    <property type="entry name" value="PROTEIN CBG26694"/>
    <property type="match status" value="1"/>
</dbReference>
<dbReference type="InterPro" id="IPR043128">
    <property type="entry name" value="Rev_trsase/Diguanyl_cyclase"/>
</dbReference>
<dbReference type="CDD" id="cd00303">
    <property type="entry name" value="retropepsin_like"/>
    <property type="match status" value="1"/>
</dbReference>
<dbReference type="InterPro" id="IPR002156">
    <property type="entry name" value="RNaseH_domain"/>
</dbReference>
<feature type="domain" description="Integrase catalytic" evidence="7">
    <location>
        <begin position="1326"/>
        <end position="1486"/>
    </location>
</feature>
<dbReference type="Pfam" id="PF13456">
    <property type="entry name" value="RVT_3"/>
    <property type="match status" value="1"/>
</dbReference>
<gene>
    <name evidence="8" type="ordered locus">LOC_Os11g18810</name>
</gene>
<accession>Q53MN4</accession>
<dbReference type="InterPro" id="IPR050951">
    <property type="entry name" value="Retrovirus_Pol_polyprotein"/>
</dbReference>
<dbReference type="GO" id="GO:0016779">
    <property type="term" value="F:nucleotidyltransferase activity"/>
    <property type="evidence" value="ECO:0007669"/>
    <property type="project" value="UniProtKB-KW"/>
</dbReference>
<sequence length="1625" mass="185009">MSGDKQASKSTDPQNKPPNPLGAEVHEGNIISITLDKLSAEHRQELEQMMSSVKDKLMNSFKEIRQRTIVQKYKLKVVAADEVGSSSAQGGKGIAGEPGDKGSGFQVGMVEDLGPDSSGLQPQFNNFQDRIDYAVQHALINQSGVLVNTLTNMVKTVVDGTIAEHQATGPVYLPGSNLGLYRHTGNLYRHPYPEWFERVPLPARYKVPDISNFSGQDNVSTYEHVNRFLAQCGEASAVDALRVRLFPFSLSGLAFTWFSSLPYNSVNGWADLEKQFHSYFYNGIHEMKLSDLTAIRQRHDESVQDYIQRFRETRNRCYSLALTDSQLADLAFQGLIAPIKEKFPSQEFESLSHLAQKVTLHEQRFAEAKKSLKKINHVYPYMYVSEDDDDSEVVAAELVRSKKVVPCPWVRSSGKEERFDFDITKVDKIFDLLLREKQIQLPANHIIPSAEELGKRRYCKWHNSGSRSTNDCKKPMKVDGNPFPVNMVYTSGRATDGGKNRNIQMNSARIINKYQRKYDKQQQERYYGEDDGGFDTHWDCEFFRSCWNERMRLPSIEDCPGCSDVAESSSRSYNEAIARQADVDEVEEAYAKLVLSPEQAIFETPEGTENRHLKPLYINGYVNGKPMSKMMVDGGVAVNLMPYATFRKLGRNSDDLIKTNMVLEDFGGNPSETKGVLNVELTVGSKTVPTTFCHRWEGQLKTESPNYYFEGVMEGSNVYTKDTVDDLDDKQGQGFMSADDLEEIDIGPGDRLRPTFISKNLSPEFRTKLIELLKEYRDCFAWEYYEMPGLSRSIVEHRLPIKWGVRPYQQSPRRCKADMLEAVKSEVKRLYDASFIRPCRYPEWVSNIVPVIKKNGKVRVCIDFRDLNKATPKDEYPMPVADQLVDAASGHKILSFMDGNAGYNQIFMAEEDIHKTAFRCPGAIGLFEWVVMIFGFKSAGATYQRAMNYIFHDLISWLVEVYIDDVVIKSKEIENHIADLRKVFERTRKYGLKMNPTKCAFGVSAGQFLGFLVHERGIEVTQRSINAIKKIQPPKDKTKLQELIGKINFVRRFISNLSGILEHFTPLLRLKADQEFTWGAEQQKALDNIKEYLSSPPVLIPPQKGIPFRLYLSAVCTHSCGIGLVIISPQGASFEFAYTIKPYATNNQAEYEPVLKGLQLLKEVEADAVEIMGDSLLMISQLAGEYECKNDTLMVYNEKRRELMDGFRLVTLKHVSREQNVEANDLAQGASGYKPMMKDVKIEVATITADDWRYDVFQYLQNPSQSASQKLRYRALKYTLLDDELYYRTIDGVLLKCLSPDQAKVVMGEKFGAIQRAPTLAMNPIIKPRPFRGWGIDMIGMINPPSSKGHKFILVATDYFTKWVEAIPLKKVDSGDAIQFVQEHIIYRFGIPQTITTDQGSIFVSDEFVQFTNSTGIKLLNSSPYYAQANVQAEASNKSLIKLIKRKISDYPRRWHTRLAEALWSYRMACHGSIQVPPYKLVYGHEAVLPWEIRIGSRRTELQNELTANEYYSLMADEREDLVQSRLRALAKVTKDKEHIARHYNKKVVPKSFSECELVWKLILPIGTRDNKFGKWSPNWEGPFQIHKVVSKGAYMLQGLDGEVYGRALNGKYLKKYYLSVWVNA</sequence>
<evidence type="ECO:0000313" key="9">
    <source>
        <dbReference type="Proteomes" id="UP000000763"/>
    </source>
</evidence>
<reference evidence="9" key="1">
    <citation type="journal article" date="2005" name="Nature">
        <title>The map-based sequence of the rice genome.</title>
        <authorList>
            <consortium name="International rice genome sequencing project (IRGSP)"/>
            <person name="Matsumoto T."/>
            <person name="Wu J."/>
            <person name="Kanamori H."/>
            <person name="Katayose Y."/>
            <person name="Fujisawa M."/>
            <person name="Namiki N."/>
            <person name="Mizuno H."/>
            <person name="Yamamoto K."/>
            <person name="Antonio B.A."/>
            <person name="Baba T."/>
            <person name="Sakata K."/>
            <person name="Nagamura Y."/>
            <person name="Aoki H."/>
            <person name="Arikawa K."/>
            <person name="Arita K."/>
            <person name="Bito T."/>
            <person name="Chiden Y."/>
            <person name="Fujitsuka N."/>
            <person name="Fukunaka R."/>
            <person name="Hamada M."/>
            <person name="Harada C."/>
            <person name="Hayashi A."/>
            <person name="Hijishita S."/>
            <person name="Honda M."/>
            <person name="Hosokawa S."/>
            <person name="Ichikawa Y."/>
            <person name="Idonuma A."/>
            <person name="Iijima M."/>
            <person name="Ikeda M."/>
            <person name="Ikeno M."/>
            <person name="Ito K."/>
            <person name="Ito S."/>
            <person name="Ito T."/>
            <person name="Ito Y."/>
            <person name="Ito Y."/>
            <person name="Iwabuchi A."/>
            <person name="Kamiya K."/>
            <person name="Karasawa W."/>
            <person name="Kurita K."/>
            <person name="Katagiri S."/>
            <person name="Kikuta A."/>
            <person name="Kobayashi H."/>
            <person name="Kobayashi N."/>
            <person name="Machita K."/>
            <person name="Maehara T."/>
            <person name="Masukawa M."/>
            <person name="Mizubayashi T."/>
            <person name="Mukai Y."/>
            <person name="Nagasaki H."/>
            <person name="Nagata Y."/>
            <person name="Naito S."/>
            <person name="Nakashima M."/>
            <person name="Nakama Y."/>
            <person name="Nakamichi Y."/>
            <person name="Nakamura M."/>
            <person name="Meguro A."/>
            <person name="Negishi M."/>
            <person name="Ohta I."/>
            <person name="Ohta T."/>
            <person name="Okamoto M."/>
            <person name="Ono N."/>
            <person name="Saji S."/>
            <person name="Sakaguchi M."/>
            <person name="Sakai K."/>
            <person name="Shibata M."/>
            <person name="Shimokawa T."/>
            <person name="Song J."/>
            <person name="Takazaki Y."/>
            <person name="Terasawa K."/>
            <person name="Tsugane M."/>
            <person name="Tsuji K."/>
            <person name="Ueda S."/>
            <person name="Waki K."/>
            <person name="Yamagata H."/>
            <person name="Yamamoto M."/>
            <person name="Yamamoto S."/>
            <person name="Yamane H."/>
            <person name="Yoshiki S."/>
            <person name="Yoshihara R."/>
            <person name="Yukawa K."/>
            <person name="Zhong H."/>
            <person name="Yano M."/>
            <person name="Yuan Q."/>
            <person name="Ouyang S."/>
            <person name="Liu J."/>
            <person name="Jones K.M."/>
            <person name="Gansberger K."/>
            <person name="Moffat K."/>
            <person name="Hill J."/>
            <person name="Bera J."/>
            <person name="Fadrosh D."/>
            <person name="Jin S."/>
            <person name="Johri S."/>
            <person name="Kim M."/>
            <person name="Overton L."/>
            <person name="Reardon M."/>
            <person name="Tsitrin T."/>
            <person name="Vuong H."/>
            <person name="Weaver B."/>
            <person name="Ciecko A."/>
            <person name="Tallon L."/>
            <person name="Jackson J."/>
            <person name="Pai G."/>
            <person name="Aken S.V."/>
            <person name="Utterback T."/>
            <person name="Reidmuller S."/>
            <person name="Feldblyum T."/>
            <person name="Hsiao J."/>
            <person name="Zismann V."/>
            <person name="Iobst S."/>
            <person name="de Vazeille A.R."/>
            <person name="Buell C.R."/>
            <person name="Ying K."/>
            <person name="Li Y."/>
            <person name="Lu T."/>
            <person name="Huang Y."/>
            <person name="Zhao Q."/>
            <person name="Feng Q."/>
            <person name="Zhang L."/>
            <person name="Zhu J."/>
            <person name="Weng Q."/>
            <person name="Mu J."/>
            <person name="Lu Y."/>
            <person name="Fan D."/>
            <person name="Liu Y."/>
            <person name="Guan J."/>
            <person name="Zhang Y."/>
            <person name="Yu S."/>
            <person name="Liu X."/>
            <person name="Zhang Y."/>
            <person name="Hong G."/>
            <person name="Han B."/>
            <person name="Choisne N."/>
            <person name="Demange N."/>
            <person name="Orjeda G."/>
            <person name="Samain S."/>
            <person name="Cattolico L."/>
            <person name="Pelletier E."/>
            <person name="Couloux A."/>
            <person name="Segurens B."/>
            <person name="Wincker P."/>
            <person name="D'Hont A."/>
            <person name="Scarpelli C."/>
            <person name="Weissenbach J."/>
            <person name="Salanoubat M."/>
            <person name="Quetier F."/>
            <person name="Yu Y."/>
            <person name="Kim H.R."/>
            <person name="Rambo T."/>
            <person name="Currie J."/>
            <person name="Collura K."/>
            <person name="Luo M."/>
            <person name="Yang T."/>
            <person name="Ammiraju J.S.S."/>
            <person name="Engler F."/>
            <person name="Soderlund C."/>
            <person name="Wing R.A."/>
            <person name="Palmer L.E."/>
            <person name="de la Bastide M."/>
            <person name="Spiegel L."/>
            <person name="Nascimento L."/>
            <person name="Zutavern T."/>
            <person name="O'Shaughnessy A."/>
            <person name="Dike S."/>
            <person name="Dedhia N."/>
            <person name="Preston R."/>
            <person name="Balija V."/>
            <person name="McCombie W.R."/>
            <person name="Chow T."/>
            <person name="Chen H."/>
            <person name="Chung M."/>
            <person name="Chen C."/>
            <person name="Shaw J."/>
            <person name="Wu H."/>
            <person name="Hsiao K."/>
            <person name="Chao Y."/>
            <person name="Chu M."/>
            <person name="Cheng C."/>
            <person name="Hour A."/>
            <person name="Lee P."/>
            <person name="Lin S."/>
            <person name="Lin Y."/>
            <person name="Liou J."/>
            <person name="Liu S."/>
            <person name="Hsing Y."/>
            <person name="Raghuvanshi S."/>
            <person name="Mohanty A."/>
            <person name="Bharti A.K."/>
            <person name="Gaur A."/>
            <person name="Gupta V."/>
            <person name="Kumar D."/>
            <person name="Ravi V."/>
            <person name="Vij S."/>
            <person name="Kapur A."/>
            <person name="Khurana P."/>
            <person name="Khurana P."/>
            <person name="Khurana J.P."/>
            <person name="Tyagi A.K."/>
            <person name="Gaikwad K."/>
            <person name="Singh A."/>
            <person name="Dalal V."/>
            <person name="Srivastava S."/>
            <person name="Dixit A."/>
            <person name="Pal A.K."/>
            <person name="Ghazi I.A."/>
            <person name="Yadav M."/>
            <person name="Pandit A."/>
            <person name="Bhargava A."/>
            <person name="Sureshbabu K."/>
            <person name="Batra K."/>
            <person name="Sharma T.R."/>
            <person name="Mohapatra T."/>
            <person name="Singh N.K."/>
            <person name="Messing J."/>
            <person name="Nelson A.B."/>
            <person name="Fuks G."/>
            <person name="Kavchok S."/>
            <person name="Keizer G."/>
            <person name="Linton E."/>
            <person name="Llaca V."/>
            <person name="Song R."/>
            <person name="Tanyolac B."/>
            <person name="Young S."/>
            <person name="Ho-Il K."/>
            <person name="Hahn J.H."/>
            <person name="Sangsakoo G."/>
            <person name="Vanavichit A."/>
            <person name="de Mattos Luiz.A.T."/>
            <person name="Zimmer P.D."/>
            <person name="Malone G."/>
            <person name="Dellagostin O."/>
            <person name="de Oliveira A.C."/>
            <person name="Bevan M."/>
            <person name="Bancroft I."/>
            <person name="Minx P."/>
            <person name="Cordum H."/>
            <person name="Wilson R."/>
            <person name="Cheng Z."/>
            <person name="Jin W."/>
            <person name="Jiang J."/>
            <person name="Leong S.A."/>
            <person name="Iwama H."/>
            <person name="Gojobori T."/>
            <person name="Itoh T."/>
            <person name="Niimura Y."/>
            <person name="Fujii Y."/>
            <person name="Habara T."/>
            <person name="Sakai H."/>
            <person name="Sato Y."/>
            <person name="Wilson G."/>
            <person name="Kumar K."/>
            <person name="McCouch S."/>
            <person name="Juretic N."/>
            <person name="Hoen D."/>
            <person name="Wright S."/>
            <person name="Bruskiewich R."/>
            <person name="Bureau T."/>
            <person name="Miyao A."/>
            <person name="Hirochika H."/>
            <person name="Nishikawa T."/>
            <person name="Kadowaki K."/>
            <person name="Sugiura M."/>
            <person name="Burr B."/>
            <person name="Sasaki T."/>
        </authorList>
    </citation>
    <scope>NUCLEOTIDE SEQUENCE [LARGE SCALE GENOMIC DNA]</scope>
    <source>
        <strain evidence="9">cv. Nipponbare</strain>
    </source>
</reference>
<evidence type="ECO:0000256" key="6">
    <source>
        <dbReference type="SAM" id="MobiDB-lite"/>
    </source>
</evidence>
<keyword evidence="2" id="KW-0548">Nucleotidyltransferase</keyword>
<dbReference type="SUPFAM" id="SSF56672">
    <property type="entry name" value="DNA/RNA polymerases"/>
    <property type="match status" value="1"/>
</dbReference>
<proteinExistence type="predicted"/>
<protein>
    <submittedName>
        <fullName evidence="8">Retrotransposon protein, putative, unclassified</fullName>
    </submittedName>
</protein>
<reference evidence="9" key="2">
    <citation type="journal article" date="2008" name="Nucleic Acids Res.">
        <title>The rice annotation project database (RAP-DB): 2008 update.</title>
        <authorList>
            <consortium name="The rice annotation project (RAP)"/>
        </authorList>
    </citation>
    <scope>GENOME REANNOTATION</scope>
    <source>
        <strain evidence="9">cv. Nipponbare</strain>
    </source>
</reference>
<dbReference type="Gene3D" id="3.10.10.10">
    <property type="entry name" value="HIV Type 1 Reverse Transcriptase, subunit A, domain 1"/>
    <property type="match status" value="1"/>
</dbReference>
<evidence type="ECO:0000259" key="7">
    <source>
        <dbReference type="PROSITE" id="PS50994"/>
    </source>
</evidence>
<dbReference type="GO" id="GO:0006310">
    <property type="term" value="P:DNA recombination"/>
    <property type="evidence" value="ECO:0007669"/>
    <property type="project" value="UniProtKB-KW"/>
</dbReference>
<keyword evidence="1" id="KW-0808">Transferase</keyword>
<evidence type="ECO:0000256" key="5">
    <source>
        <dbReference type="ARBA" id="ARBA00023172"/>
    </source>
</evidence>
<dbReference type="Gene3D" id="3.30.70.270">
    <property type="match status" value="2"/>
</dbReference>
<keyword evidence="4" id="KW-0378">Hydrolase</keyword>
<evidence type="ECO:0000313" key="8">
    <source>
        <dbReference type="EMBL" id="AAX96027.1"/>
    </source>
</evidence>
<dbReference type="EMBL" id="AC135601">
    <property type="protein sequence ID" value="AAX96027.1"/>
    <property type="molecule type" value="Genomic_DNA"/>
</dbReference>
<keyword evidence="4" id="KW-0255">Endonuclease</keyword>
<dbReference type="PROSITE" id="PS50994">
    <property type="entry name" value="INTEGRASE"/>
    <property type="match status" value="1"/>
</dbReference>
<evidence type="ECO:0000256" key="2">
    <source>
        <dbReference type="ARBA" id="ARBA00022695"/>
    </source>
</evidence>
<evidence type="ECO:0000256" key="4">
    <source>
        <dbReference type="ARBA" id="ARBA00022759"/>
    </source>
</evidence>
<dbReference type="InterPro" id="IPR021109">
    <property type="entry name" value="Peptidase_aspartic_dom_sf"/>
</dbReference>
<dbReference type="InterPro" id="IPR000477">
    <property type="entry name" value="RT_dom"/>
</dbReference>
<keyword evidence="5" id="KW-0233">DNA recombination</keyword>
<dbReference type="InterPro" id="IPR036397">
    <property type="entry name" value="RNaseH_sf"/>
</dbReference>
<dbReference type="InterPro" id="IPR012337">
    <property type="entry name" value="RNaseH-like_sf"/>
</dbReference>
<evidence type="ECO:0000256" key="3">
    <source>
        <dbReference type="ARBA" id="ARBA00022722"/>
    </source>
</evidence>
<feature type="region of interest" description="Disordered" evidence="6">
    <location>
        <begin position="1"/>
        <end position="28"/>
    </location>
</feature>
<dbReference type="SUPFAM" id="SSF50630">
    <property type="entry name" value="Acid proteases"/>
    <property type="match status" value="1"/>
</dbReference>
<dbReference type="GO" id="GO:0004523">
    <property type="term" value="F:RNA-DNA hybrid ribonuclease activity"/>
    <property type="evidence" value="ECO:0007669"/>
    <property type="project" value="InterPro"/>
</dbReference>
<dbReference type="Pfam" id="PF03732">
    <property type="entry name" value="Retrotrans_gag"/>
    <property type="match status" value="1"/>
</dbReference>
<dbReference type="InterPro" id="IPR001584">
    <property type="entry name" value="Integrase_cat-core"/>
</dbReference>
<dbReference type="InterPro" id="IPR043502">
    <property type="entry name" value="DNA/RNA_pol_sf"/>
</dbReference>
<dbReference type="PANTHER" id="PTHR37984:SF5">
    <property type="entry name" value="PROTEIN NYNRIN-LIKE"/>
    <property type="match status" value="1"/>
</dbReference>
<dbReference type="CDD" id="cd09279">
    <property type="entry name" value="RNase_HI_like"/>
    <property type="match status" value="1"/>
</dbReference>
<keyword evidence="3" id="KW-0540">Nuclease</keyword>
<evidence type="ECO:0000256" key="1">
    <source>
        <dbReference type="ARBA" id="ARBA00022679"/>
    </source>
</evidence>
<dbReference type="GO" id="GO:0003676">
    <property type="term" value="F:nucleic acid binding"/>
    <property type="evidence" value="ECO:0007669"/>
    <property type="project" value="InterPro"/>
</dbReference>
<dbReference type="CDD" id="cd01647">
    <property type="entry name" value="RT_LTR"/>
    <property type="match status" value="1"/>
</dbReference>
<dbReference type="SUPFAM" id="SSF53098">
    <property type="entry name" value="Ribonuclease H-like"/>
    <property type="match status" value="1"/>
</dbReference>
<organism evidence="8 9">
    <name type="scientific">Oryza sativa subsp. japonica</name>
    <name type="common">Rice</name>
    <dbReference type="NCBI Taxonomy" id="39947"/>
    <lineage>
        <taxon>Eukaryota</taxon>
        <taxon>Viridiplantae</taxon>
        <taxon>Streptophyta</taxon>
        <taxon>Embryophyta</taxon>
        <taxon>Tracheophyta</taxon>
        <taxon>Spermatophyta</taxon>
        <taxon>Magnoliopsida</taxon>
        <taxon>Liliopsida</taxon>
        <taxon>Poales</taxon>
        <taxon>Poaceae</taxon>
        <taxon>BOP clade</taxon>
        <taxon>Oryzoideae</taxon>
        <taxon>Oryzeae</taxon>
        <taxon>Oryzinae</taxon>
        <taxon>Oryza</taxon>
        <taxon>Oryza sativa</taxon>
    </lineage>
</organism>
<dbReference type="Gene3D" id="3.30.420.10">
    <property type="entry name" value="Ribonuclease H-like superfamily/Ribonuclease H"/>
    <property type="match status" value="2"/>
</dbReference>
<dbReference type="Gene3D" id="2.40.70.10">
    <property type="entry name" value="Acid Proteases"/>
    <property type="match status" value="1"/>
</dbReference>
<dbReference type="GO" id="GO:0015074">
    <property type="term" value="P:DNA integration"/>
    <property type="evidence" value="ECO:0007669"/>
    <property type="project" value="InterPro"/>
</dbReference>
<dbReference type="Proteomes" id="UP000000763">
    <property type="component" value="Chromosome 11"/>
</dbReference>
<dbReference type="Pfam" id="PF00665">
    <property type="entry name" value="rve"/>
    <property type="match status" value="1"/>
</dbReference>